<dbReference type="SMART" id="SM00345">
    <property type="entry name" value="HTH_GNTR"/>
    <property type="match status" value="1"/>
</dbReference>
<dbReference type="InterPro" id="IPR011663">
    <property type="entry name" value="UTRA"/>
</dbReference>
<reference evidence="5 6" key="1">
    <citation type="submission" date="2017-04" db="EMBL/GenBank/DDBJ databases">
        <authorList>
            <person name="Afonso C.L."/>
            <person name="Miller P.J."/>
            <person name="Scott M.A."/>
            <person name="Spackman E."/>
            <person name="Goraichik I."/>
            <person name="Dimitrov K.M."/>
            <person name="Suarez D.L."/>
            <person name="Swayne D.E."/>
        </authorList>
    </citation>
    <scope>NUCLEOTIDE SEQUENCE [LARGE SCALE GENOMIC DNA]</scope>
    <source>
        <strain evidence="5 6">DSM 12555</strain>
    </source>
</reference>
<dbReference type="InterPro" id="IPR000524">
    <property type="entry name" value="Tscrpt_reg_HTH_GntR"/>
</dbReference>
<dbReference type="InterPro" id="IPR050679">
    <property type="entry name" value="Bact_HTH_transcr_reg"/>
</dbReference>
<dbReference type="SUPFAM" id="SSF46785">
    <property type="entry name" value="Winged helix' DNA-binding domain"/>
    <property type="match status" value="1"/>
</dbReference>
<dbReference type="AlphaFoldDB" id="A0A1W1XT46"/>
<protein>
    <submittedName>
        <fullName evidence="5">GntR family transcriptional regulator</fullName>
    </submittedName>
</protein>
<dbReference type="SMART" id="SM00866">
    <property type="entry name" value="UTRA"/>
    <property type="match status" value="1"/>
</dbReference>
<proteinExistence type="predicted"/>
<dbReference type="PANTHER" id="PTHR44846">
    <property type="entry name" value="MANNOSYL-D-GLYCERATE TRANSPORT/METABOLISM SYSTEM REPRESSOR MNGR-RELATED"/>
    <property type="match status" value="1"/>
</dbReference>
<keyword evidence="1" id="KW-0805">Transcription regulation</keyword>
<dbReference type="CDD" id="cd07377">
    <property type="entry name" value="WHTH_GntR"/>
    <property type="match status" value="1"/>
</dbReference>
<dbReference type="PANTHER" id="PTHR44846:SF17">
    <property type="entry name" value="GNTR-FAMILY TRANSCRIPTIONAL REGULATOR"/>
    <property type="match status" value="1"/>
</dbReference>
<dbReference type="GO" id="GO:0045892">
    <property type="term" value="P:negative regulation of DNA-templated transcription"/>
    <property type="evidence" value="ECO:0007669"/>
    <property type="project" value="TreeGrafter"/>
</dbReference>
<evidence type="ECO:0000313" key="5">
    <source>
        <dbReference type="EMBL" id="SMC27057.1"/>
    </source>
</evidence>
<dbReference type="RefSeq" id="WP_084116899.1">
    <property type="nucleotide sequence ID" value="NZ_FWXH01000015.1"/>
</dbReference>
<dbReference type="GO" id="GO:0003700">
    <property type="term" value="F:DNA-binding transcription factor activity"/>
    <property type="evidence" value="ECO:0007669"/>
    <property type="project" value="InterPro"/>
</dbReference>
<dbReference type="InterPro" id="IPR036390">
    <property type="entry name" value="WH_DNA-bd_sf"/>
</dbReference>
<evidence type="ECO:0000313" key="6">
    <source>
        <dbReference type="Proteomes" id="UP000192468"/>
    </source>
</evidence>
<keyword evidence="2" id="KW-0238">DNA-binding</keyword>
<evidence type="ECO:0000256" key="3">
    <source>
        <dbReference type="ARBA" id="ARBA00023163"/>
    </source>
</evidence>
<keyword evidence="6" id="KW-1185">Reference proteome</keyword>
<dbReference type="OrthoDB" id="9816541at2"/>
<dbReference type="Gene3D" id="1.10.10.10">
    <property type="entry name" value="Winged helix-like DNA-binding domain superfamily/Winged helix DNA-binding domain"/>
    <property type="match status" value="1"/>
</dbReference>
<dbReference type="InterPro" id="IPR028978">
    <property type="entry name" value="Chorismate_lyase_/UTRA_dom_sf"/>
</dbReference>
<dbReference type="Pfam" id="PF00392">
    <property type="entry name" value="GntR"/>
    <property type="match status" value="1"/>
</dbReference>
<evidence type="ECO:0000256" key="2">
    <source>
        <dbReference type="ARBA" id="ARBA00023125"/>
    </source>
</evidence>
<dbReference type="Proteomes" id="UP000192468">
    <property type="component" value="Unassembled WGS sequence"/>
</dbReference>
<accession>A0A1W1XT46</accession>
<gene>
    <name evidence="5" type="ORF">SAMN02745134_03041</name>
</gene>
<evidence type="ECO:0000259" key="4">
    <source>
        <dbReference type="PROSITE" id="PS50949"/>
    </source>
</evidence>
<dbReference type="STRING" id="1121291.SAMN02745134_03041"/>
<organism evidence="5 6">
    <name type="scientific">Clostridium acidisoli DSM 12555</name>
    <dbReference type="NCBI Taxonomy" id="1121291"/>
    <lineage>
        <taxon>Bacteria</taxon>
        <taxon>Bacillati</taxon>
        <taxon>Bacillota</taxon>
        <taxon>Clostridia</taxon>
        <taxon>Eubacteriales</taxon>
        <taxon>Clostridiaceae</taxon>
        <taxon>Clostridium</taxon>
    </lineage>
</organism>
<name>A0A1W1XT46_9CLOT</name>
<dbReference type="PRINTS" id="PR00035">
    <property type="entry name" value="HTHGNTR"/>
</dbReference>
<dbReference type="Gene3D" id="3.40.1410.10">
    <property type="entry name" value="Chorismate lyase-like"/>
    <property type="match status" value="1"/>
</dbReference>
<dbReference type="PROSITE" id="PS50949">
    <property type="entry name" value="HTH_GNTR"/>
    <property type="match status" value="1"/>
</dbReference>
<dbReference type="InterPro" id="IPR036388">
    <property type="entry name" value="WH-like_DNA-bd_sf"/>
</dbReference>
<sequence>MSDTIETKIMDELISNINDEKYNSNDKLPSENDLADVYGIPRIKVRKAYERLEEMGYIYSRQGKGRYLRPRHKQIDLILSGNESFSEKIINKGYDFLSKNIMFEKIQYDEKIFKELGEDVDGEVYKIGRLRIIDKIPIALHISYVSSVTFPGIEVLGKNISSMFQYYRNNGYSEIISEKSILSVSFPTEQERKIFECSSLIPLLVLETNSIDAKTKKVLEFTKIVYRCDHFKYIIY</sequence>
<dbReference type="SUPFAM" id="SSF64288">
    <property type="entry name" value="Chorismate lyase-like"/>
    <property type="match status" value="1"/>
</dbReference>
<dbReference type="GO" id="GO:0003677">
    <property type="term" value="F:DNA binding"/>
    <property type="evidence" value="ECO:0007669"/>
    <property type="project" value="UniProtKB-KW"/>
</dbReference>
<keyword evidence="3" id="KW-0804">Transcription</keyword>
<evidence type="ECO:0000256" key="1">
    <source>
        <dbReference type="ARBA" id="ARBA00023015"/>
    </source>
</evidence>
<dbReference type="Pfam" id="PF07702">
    <property type="entry name" value="UTRA"/>
    <property type="match status" value="1"/>
</dbReference>
<dbReference type="EMBL" id="FWXH01000015">
    <property type="protein sequence ID" value="SMC27057.1"/>
    <property type="molecule type" value="Genomic_DNA"/>
</dbReference>
<feature type="domain" description="HTH gntR-type" evidence="4">
    <location>
        <begin position="3"/>
        <end position="71"/>
    </location>
</feature>